<evidence type="ECO:0000313" key="2">
    <source>
        <dbReference type="Proteomes" id="UP001281761"/>
    </source>
</evidence>
<protein>
    <submittedName>
        <fullName evidence="1">Uncharacterized protein</fullName>
    </submittedName>
</protein>
<sequence>MKKPAKWAAADDRDHADGVDGAKFEWKLKSGVTVMVSGGVMCAAHGIHILLSALPSTQVGGGSVEIRLAMRQSAIVSISFPVRVSIHLFLLLHESLNGFLPETTDRTGFGAELLAFCHHLVSSGRVSRDWLVTMKKNIRCLVHLNSGGRWAMWDRFGNLISSMQSIIKRAPVERTITKQSSNHKVHQSSPSID</sequence>
<name>A0ABQ9XN25_9EUKA</name>
<accession>A0ABQ9XN25</accession>
<keyword evidence="2" id="KW-1185">Reference proteome</keyword>
<evidence type="ECO:0000313" key="1">
    <source>
        <dbReference type="EMBL" id="KAK2951656.1"/>
    </source>
</evidence>
<proteinExistence type="predicted"/>
<organism evidence="1 2">
    <name type="scientific">Blattamonas nauphoetae</name>
    <dbReference type="NCBI Taxonomy" id="2049346"/>
    <lineage>
        <taxon>Eukaryota</taxon>
        <taxon>Metamonada</taxon>
        <taxon>Preaxostyla</taxon>
        <taxon>Oxymonadida</taxon>
        <taxon>Blattamonas</taxon>
    </lineage>
</organism>
<comment type="caution">
    <text evidence="1">The sequence shown here is derived from an EMBL/GenBank/DDBJ whole genome shotgun (WGS) entry which is preliminary data.</text>
</comment>
<reference evidence="1 2" key="1">
    <citation type="journal article" date="2022" name="bioRxiv">
        <title>Genomics of Preaxostyla Flagellates Illuminates Evolutionary Transitions and the Path Towards Mitochondrial Loss.</title>
        <authorList>
            <person name="Novak L.V.F."/>
            <person name="Treitli S.C."/>
            <person name="Pyrih J."/>
            <person name="Halakuc P."/>
            <person name="Pipaliya S.V."/>
            <person name="Vacek V."/>
            <person name="Brzon O."/>
            <person name="Soukal P."/>
            <person name="Eme L."/>
            <person name="Dacks J.B."/>
            <person name="Karnkowska A."/>
            <person name="Elias M."/>
            <person name="Hampl V."/>
        </authorList>
    </citation>
    <scope>NUCLEOTIDE SEQUENCE [LARGE SCALE GENOMIC DNA]</scope>
    <source>
        <strain evidence="1">NAU3</strain>
        <tissue evidence="1">Gut</tissue>
    </source>
</reference>
<dbReference type="EMBL" id="JARBJD010000115">
    <property type="protein sequence ID" value="KAK2951656.1"/>
    <property type="molecule type" value="Genomic_DNA"/>
</dbReference>
<gene>
    <name evidence="1" type="ORF">BLNAU_13395</name>
</gene>
<dbReference type="Proteomes" id="UP001281761">
    <property type="component" value="Unassembled WGS sequence"/>
</dbReference>